<dbReference type="EMBL" id="BOMH01000051">
    <property type="protein sequence ID" value="GID68735.1"/>
    <property type="molecule type" value="Genomic_DNA"/>
</dbReference>
<evidence type="ECO:0000313" key="1">
    <source>
        <dbReference type="EMBL" id="GID68735.1"/>
    </source>
</evidence>
<organism evidence="1 2">
    <name type="scientific">Actinoplanes cyaneus</name>
    <dbReference type="NCBI Taxonomy" id="52696"/>
    <lineage>
        <taxon>Bacteria</taxon>
        <taxon>Bacillati</taxon>
        <taxon>Actinomycetota</taxon>
        <taxon>Actinomycetes</taxon>
        <taxon>Micromonosporales</taxon>
        <taxon>Micromonosporaceae</taxon>
        <taxon>Actinoplanes</taxon>
    </lineage>
</organism>
<dbReference type="Gene3D" id="3.30.160.250">
    <property type="match status" value="1"/>
</dbReference>
<reference evidence="1" key="1">
    <citation type="submission" date="2021-01" db="EMBL/GenBank/DDBJ databases">
        <title>Whole genome shotgun sequence of Actinoplanes cyaneus NBRC 14990.</title>
        <authorList>
            <person name="Komaki H."/>
            <person name="Tamura T."/>
        </authorList>
    </citation>
    <scope>NUCLEOTIDE SEQUENCE</scope>
    <source>
        <strain evidence="1">NBRC 14990</strain>
    </source>
</reference>
<dbReference type="InterPro" id="IPR035069">
    <property type="entry name" value="TTHA1013/TTHA0281-like"/>
</dbReference>
<dbReference type="SUPFAM" id="SSF143100">
    <property type="entry name" value="TTHA1013/TTHA0281-like"/>
    <property type="match status" value="1"/>
</dbReference>
<protein>
    <submittedName>
        <fullName evidence="1">Uncharacterized protein</fullName>
    </submittedName>
</protein>
<dbReference type="AlphaFoldDB" id="A0A919M3W7"/>
<sequence length="125" mass="12986">MPLSAVVRIVAPAGTLAGFAGPWPAQNAKPSRAISVAGHGEIPSPGIRLRGYRYGVAEIRTVTVPVVVEQDEDGVWCAHAQLRPGVGAHGEGDTEEAALEDLRAALLGLIEEFGVPRELSVTVAA</sequence>
<comment type="caution">
    <text evidence="1">The sequence shown here is derived from an EMBL/GenBank/DDBJ whole genome shotgun (WGS) entry which is preliminary data.</text>
</comment>
<evidence type="ECO:0000313" key="2">
    <source>
        <dbReference type="Proteomes" id="UP000619479"/>
    </source>
</evidence>
<proteinExistence type="predicted"/>
<keyword evidence="2" id="KW-1185">Reference proteome</keyword>
<dbReference type="Proteomes" id="UP000619479">
    <property type="component" value="Unassembled WGS sequence"/>
</dbReference>
<name>A0A919M3W7_9ACTN</name>
<accession>A0A919M3W7</accession>
<gene>
    <name evidence="1" type="ORF">Acy02nite_66160</name>
</gene>